<evidence type="ECO:0000313" key="3">
    <source>
        <dbReference type="Proteomes" id="UP000002058"/>
    </source>
</evidence>
<dbReference type="InParanoid" id="C4JDS6"/>
<proteinExistence type="predicted"/>
<dbReference type="HOGENOM" id="CLU_778890_0_0_1"/>
<feature type="region of interest" description="Disordered" evidence="1">
    <location>
        <begin position="277"/>
        <end position="356"/>
    </location>
</feature>
<accession>C4JDS6</accession>
<protein>
    <submittedName>
        <fullName evidence="2">Uncharacterized protein</fullName>
    </submittedName>
</protein>
<reference evidence="3" key="1">
    <citation type="journal article" date="2009" name="Genome Res.">
        <title>Comparative genomic analyses of the human fungal pathogens Coccidioides and their relatives.</title>
        <authorList>
            <person name="Sharpton T.J."/>
            <person name="Stajich J.E."/>
            <person name="Rounsley S.D."/>
            <person name="Gardner M.J."/>
            <person name="Wortman J.R."/>
            <person name="Jordar V.S."/>
            <person name="Maiti R."/>
            <person name="Kodira C.D."/>
            <person name="Neafsey D.E."/>
            <person name="Zeng Q."/>
            <person name="Hung C.-Y."/>
            <person name="McMahan C."/>
            <person name="Muszewska A."/>
            <person name="Grynberg M."/>
            <person name="Mandel M.A."/>
            <person name="Kellner E.M."/>
            <person name="Barker B.M."/>
            <person name="Galgiani J.N."/>
            <person name="Orbach M.J."/>
            <person name="Kirkland T.N."/>
            <person name="Cole G.T."/>
            <person name="Henn M.R."/>
            <person name="Birren B.W."/>
            <person name="Taylor J.W."/>
        </authorList>
    </citation>
    <scope>NUCLEOTIDE SEQUENCE [LARGE SCALE GENOMIC DNA]</scope>
    <source>
        <strain evidence="3">UAMH 1704</strain>
    </source>
</reference>
<dbReference type="EMBL" id="CH476615">
    <property type="protein sequence ID" value="EEP75706.1"/>
    <property type="molecule type" value="Genomic_DNA"/>
</dbReference>
<dbReference type="eggNOG" id="ENOG502T3T1">
    <property type="taxonomic scope" value="Eukaryota"/>
</dbReference>
<organism evidence="2 3">
    <name type="scientific">Uncinocarpus reesii (strain UAMH 1704)</name>
    <dbReference type="NCBI Taxonomy" id="336963"/>
    <lineage>
        <taxon>Eukaryota</taxon>
        <taxon>Fungi</taxon>
        <taxon>Dikarya</taxon>
        <taxon>Ascomycota</taxon>
        <taxon>Pezizomycotina</taxon>
        <taxon>Eurotiomycetes</taxon>
        <taxon>Eurotiomycetidae</taxon>
        <taxon>Onygenales</taxon>
        <taxon>Onygenaceae</taxon>
        <taxon>Uncinocarpus</taxon>
    </lineage>
</organism>
<dbReference type="AlphaFoldDB" id="C4JDS6"/>
<evidence type="ECO:0000313" key="2">
    <source>
        <dbReference type="EMBL" id="EEP75706.1"/>
    </source>
</evidence>
<dbReference type="OrthoDB" id="4200712at2759"/>
<feature type="compositionally biased region" description="Basic and acidic residues" evidence="1">
    <location>
        <begin position="299"/>
        <end position="313"/>
    </location>
</feature>
<dbReference type="OMA" id="CERHIEP"/>
<dbReference type="RefSeq" id="XP_002541039.1">
    <property type="nucleotide sequence ID" value="XM_002540993.1"/>
</dbReference>
<dbReference type="VEuPathDB" id="FungiDB:UREG_00553"/>
<dbReference type="KEGG" id="ure:UREG_00553"/>
<name>C4JDS6_UNCRE</name>
<evidence type="ECO:0000256" key="1">
    <source>
        <dbReference type="SAM" id="MobiDB-lite"/>
    </source>
</evidence>
<keyword evidence="3" id="KW-1185">Reference proteome</keyword>
<dbReference type="GeneID" id="8439473"/>
<feature type="compositionally biased region" description="Acidic residues" evidence="1">
    <location>
        <begin position="314"/>
        <end position="356"/>
    </location>
</feature>
<sequence>MASRTLGSAACNPIRQAVRSVFIKWLSAVGDSLMDFSLVVDGELFINGSFQDVELGLLPSGSSSPVCVVKVAFDEPKAKWLSEAVRLVYGPENDCRIAIVVEIHAEPDENRPPPPEKEMWRSLPFMYKHNVGQLATTIAQFCFRKGYYLSGCFTCRIHVLCLRWRESELLWECRLKNEELILETKHDEQDEYPNWKELLLPEWTVRKKILLPFDDVVEAIMDSIPAYEEMVSLRMAGKKKKALLPPMEKCKKCRFCKRHLEPINGLKRLYEKEEREKEEKKRVLKSHTASVAGRQVRGTQDKRKIADQLKEPEAGDADEEMEDGMFDADDGGDEAEEPSEDEWSEYEDDSTDMTSD</sequence>
<gene>
    <name evidence="2" type="ORF">UREG_00553</name>
</gene>
<dbReference type="Proteomes" id="UP000002058">
    <property type="component" value="Unassembled WGS sequence"/>
</dbReference>